<dbReference type="WormBase" id="B0554.1">
    <property type="protein sequence ID" value="CE07773"/>
    <property type="gene ID" value="WBGene00015254"/>
</dbReference>
<name>P91008_CAEEL</name>
<feature type="signal peptide" evidence="1">
    <location>
        <begin position="1"/>
        <end position="22"/>
    </location>
</feature>
<dbReference type="SMR" id="P91008"/>
<gene>
    <name evidence="2 4" type="ORF">B0554.1</name>
    <name evidence="2" type="ORF">CELE_B0554.1</name>
</gene>
<organism evidence="2 3">
    <name type="scientific">Caenorhabditis elegans</name>
    <dbReference type="NCBI Taxonomy" id="6239"/>
    <lineage>
        <taxon>Eukaryota</taxon>
        <taxon>Metazoa</taxon>
        <taxon>Ecdysozoa</taxon>
        <taxon>Nematoda</taxon>
        <taxon>Chromadorea</taxon>
        <taxon>Rhabditida</taxon>
        <taxon>Rhabditina</taxon>
        <taxon>Rhabditomorpha</taxon>
        <taxon>Rhabditoidea</taxon>
        <taxon>Rhabditidae</taxon>
        <taxon>Peloderinae</taxon>
        <taxon>Caenorhabditis</taxon>
    </lineage>
</organism>
<evidence type="ECO:0000313" key="2">
    <source>
        <dbReference type="EMBL" id="CCD62227.1"/>
    </source>
</evidence>
<dbReference type="HOGENOM" id="CLU_2814745_0_0_1"/>
<dbReference type="GeneID" id="178567"/>
<keyword evidence="3" id="KW-1185">Reference proteome</keyword>
<dbReference type="Bgee" id="WBGene00015254">
    <property type="expression patterns" value="Expressed in pharyngeal muscle cell (C elegans) and 1 other cell type or tissue"/>
</dbReference>
<dbReference type="STRING" id="6239.B0554.1.1"/>
<evidence type="ECO:0000313" key="4">
    <source>
        <dbReference type="WormBase" id="B0554.1"/>
    </source>
</evidence>
<dbReference type="AGR" id="WB:WBGene00015254"/>
<dbReference type="RefSeq" id="NP_503202.1">
    <property type="nucleotide sequence ID" value="NM_070801.6"/>
</dbReference>
<evidence type="ECO:0000313" key="3">
    <source>
        <dbReference type="Proteomes" id="UP000001940"/>
    </source>
</evidence>
<keyword evidence="1" id="KW-0732">Signal</keyword>
<dbReference type="CTD" id="178567"/>
<dbReference type="PaxDb" id="6239-B0554.1"/>
<dbReference type="OMA" id="MFRSIRD"/>
<feature type="chain" id="PRO_5004161435" evidence="1">
    <location>
        <begin position="23"/>
        <end position="67"/>
    </location>
</feature>
<proteinExistence type="predicted"/>
<dbReference type="EMBL" id="BX284605">
    <property type="protein sequence ID" value="CCD62227.1"/>
    <property type="molecule type" value="Genomic_DNA"/>
</dbReference>
<dbReference type="KEGG" id="cel:CELE_B0554.1"/>
<sequence length="67" mass="7269">MKFTTCLLQIFAIIFLIAVISAEPIVREKRGLREDIRKIKDSALPGFGDAAGRALGGRAGNAKIRRG</sequence>
<reference evidence="2 3" key="1">
    <citation type="journal article" date="1998" name="Science">
        <title>Genome sequence of the nematode C. elegans: a platform for investigating biology.</title>
        <authorList>
            <consortium name="The C. elegans sequencing consortium"/>
            <person name="Sulson J.E."/>
            <person name="Waterston R."/>
        </authorList>
    </citation>
    <scope>NUCLEOTIDE SEQUENCE [LARGE SCALE GENOMIC DNA]</scope>
    <source>
        <strain evidence="2 3">Bristol N2</strain>
    </source>
</reference>
<accession>P91008</accession>
<dbReference type="AlphaFoldDB" id="P91008"/>
<dbReference type="InParanoid" id="P91008"/>
<dbReference type="PIR" id="T25480">
    <property type="entry name" value="T25480"/>
</dbReference>
<dbReference type="UCSC" id="B0554.1">
    <property type="organism name" value="c. elegans"/>
</dbReference>
<dbReference type="Proteomes" id="UP000001940">
    <property type="component" value="Chromosome V"/>
</dbReference>
<evidence type="ECO:0000256" key="1">
    <source>
        <dbReference type="SAM" id="SignalP"/>
    </source>
</evidence>
<protein>
    <submittedName>
        <fullName evidence="2">Cecropin-A</fullName>
    </submittedName>
</protein>